<sequence>MSANVKRLRKERSRKPAQMILPADLYDYLIERPSHRRETRHAGESIDGIDHVTVVDDWPDSIPVTEAEVDIFERYFSDVLDRLFSSSAADHPNPALSLLTSDVNNKP</sequence>
<protein>
    <submittedName>
        <fullName evidence="2">Uncharacterized protein</fullName>
    </submittedName>
</protein>
<accession>A0ABV8E5L5</accession>
<reference evidence="3" key="1">
    <citation type="journal article" date="2019" name="Int. J. Syst. Evol. Microbiol.">
        <title>The Global Catalogue of Microorganisms (GCM) 10K type strain sequencing project: providing services to taxonomists for standard genome sequencing and annotation.</title>
        <authorList>
            <consortium name="The Broad Institute Genomics Platform"/>
            <consortium name="The Broad Institute Genome Sequencing Center for Infectious Disease"/>
            <person name="Wu L."/>
            <person name="Ma J."/>
        </authorList>
    </citation>
    <scope>NUCLEOTIDE SEQUENCE [LARGE SCALE GENOMIC DNA]</scope>
    <source>
        <strain evidence="3">TBRC 5781</strain>
    </source>
</reference>
<feature type="region of interest" description="Disordered" evidence="1">
    <location>
        <begin position="87"/>
        <end position="107"/>
    </location>
</feature>
<dbReference type="RefSeq" id="WP_247260510.1">
    <property type="nucleotide sequence ID" value="NZ_JALJQZ010000010.1"/>
</dbReference>
<organism evidence="2 3">
    <name type="scientific">Rhizobium lemnae</name>
    <dbReference type="NCBI Taxonomy" id="1214924"/>
    <lineage>
        <taxon>Bacteria</taxon>
        <taxon>Pseudomonadati</taxon>
        <taxon>Pseudomonadota</taxon>
        <taxon>Alphaproteobacteria</taxon>
        <taxon>Hyphomicrobiales</taxon>
        <taxon>Rhizobiaceae</taxon>
        <taxon>Rhizobium/Agrobacterium group</taxon>
        <taxon>Rhizobium</taxon>
    </lineage>
</organism>
<gene>
    <name evidence="2" type="ORF">ACFOVS_02275</name>
</gene>
<comment type="caution">
    <text evidence="2">The sequence shown here is derived from an EMBL/GenBank/DDBJ whole genome shotgun (WGS) entry which is preliminary data.</text>
</comment>
<evidence type="ECO:0000313" key="2">
    <source>
        <dbReference type="EMBL" id="MFC3966984.1"/>
    </source>
</evidence>
<dbReference type="Proteomes" id="UP001595697">
    <property type="component" value="Unassembled WGS sequence"/>
</dbReference>
<dbReference type="EMBL" id="JBHSBD010000008">
    <property type="protein sequence ID" value="MFC3966984.1"/>
    <property type="molecule type" value="Genomic_DNA"/>
</dbReference>
<proteinExistence type="predicted"/>
<feature type="compositionally biased region" description="Polar residues" evidence="1">
    <location>
        <begin position="98"/>
        <end position="107"/>
    </location>
</feature>
<evidence type="ECO:0000313" key="3">
    <source>
        <dbReference type="Proteomes" id="UP001595697"/>
    </source>
</evidence>
<keyword evidence="3" id="KW-1185">Reference proteome</keyword>
<name>A0ABV8E5L5_9HYPH</name>
<evidence type="ECO:0000256" key="1">
    <source>
        <dbReference type="SAM" id="MobiDB-lite"/>
    </source>
</evidence>